<gene>
    <name evidence="3" type="ORF">GUITHDRAFT_149462</name>
</gene>
<reference evidence="3 5" key="1">
    <citation type="journal article" date="2012" name="Nature">
        <title>Algal genomes reveal evolutionary mosaicism and the fate of nucleomorphs.</title>
        <authorList>
            <consortium name="DOE Joint Genome Institute"/>
            <person name="Curtis B.A."/>
            <person name="Tanifuji G."/>
            <person name="Burki F."/>
            <person name="Gruber A."/>
            <person name="Irimia M."/>
            <person name="Maruyama S."/>
            <person name="Arias M.C."/>
            <person name="Ball S.G."/>
            <person name="Gile G.H."/>
            <person name="Hirakawa Y."/>
            <person name="Hopkins J.F."/>
            <person name="Kuo A."/>
            <person name="Rensing S.A."/>
            <person name="Schmutz J."/>
            <person name="Symeonidi A."/>
            <person name="Elias M."/>
            <person name="Eveleigh R.J."/>
            <person name="Herman E.K."/>
            <person name="Klute M.J."/>
            <person name="Nakayama T."/>
            <person name="Obornik M."/>
            <person name="Reyes-Prieto A."/>
            <person name="Armbrust E.V."/>
            <person name="Aves S.J."/>
            <person name="Beiko R.G."/>
            <person name="Coutinho P."/>
            <person name="Dacks J.B."/>
            <person name="Durnford D.G."/>
            <person name="Fast N.M."/>
            <person name="Green B.R."/>
            <person name="Grisdale C.J."/>
            <person name="Hempel F."/>
            <person name="Henrissat B."/>
            <person name="Hoppner M.P."/>
            <person name="Ishida K."/>
            <person name="Kim E."/>
            <person name="Koreny L."/>
            <person name="Kroth P.G."/>
            <person name="Liu Y."/>
            <person name="Malik S.B."/>
            <person name="Maier U.G."/>
            <person name="McRose D."/>
            <person name="Mock T."/>
            <person name="Neilson J.A."/>
            <person name="Onodera N.T."/>
            <person name="Poole A.M."/>
            <person name="Pritham E.J."/>
            <person name="Richards T.A."/>
            <person name="Rocap G."/>
            <person name="Roy S.W."/>
            <person name="Sarai C."/>
            <person name="Schaack S."/>
            <person name="Shirato S."/>
            <person name="Slamovits C.H."/>
            <person name="Spencer D.F."/>
            <person name="Suzuki S."/>
            <person name="Worden A.Z."/>
            <person name="Zauner S."/>
            <person name="Barry K."/>
            <person name="Bell C."/>
            <person name="Bharti A.K."/>
            <person name="Crow J.A."/>
            <person name="Grimwood J."/>
            <person name="Kramer R."/>
            <person name="Lindquist E."/>
            <person name="Lucas S."/>
            <person name="Salamov A."/>
            <person name="McFadden G.I."/>
            <person name="Lane C.E."/>
            <person name="Keeling P.J."/>
            <person name="Gray M.W."/>
            <person name="Grigoriev I.V."/>
            <person name="Archibald J.M."/>
        </authorList>
    </citation>
    <scope>NUCLEOTIDE SEQUENCE</scope>
    <source>
        <strain evidence="3 5">CCMP2712</strain>
    </source>
</reference>
<accession>L1I4G3</accession>
<feature type="domain" description="PDZ" evidence="2">
    <location>
        <begin position="311"/>
        <end position="382"/>
    </location>
</feature>
<dbReference type="SUPFAM" id="SSF50156">
    <property type="entry name" value="PDZ domain-like"/>
    <property type="match status" value="1"/>
</dbReference>
<dbReference type="RefSeq" id="XP_005818148.1">
    <property type="nucleotide sequence ID" value="XM_005818091.1"/>
</dbReference>
<dbReference type="PROSITE" id="PS50106">
    <property type="entry name" value="PDZ"/>
    <property type="match status" value="1"/>
</dbReference>
<feature type="compositionally biased region" description="Polar residues" evidence="1">
    <location>
        <begin position="380"/>
        <end position="389"/>
    </location>
</feature>
<evidence type="ECO:0000313" key="3">
    <source>
        <dbReference type="EMBL" id="EKX31168.1"/>
    </source>
</evidence>
<reference evidence="4" key="3">
    <citation type="submission" date="2016-03" db="UniProtKB">
        <authorList>
            <consortium name="EnsemblProtists"/>
        </authorList>
    </citation>
    <scope>IDENTIFICATION</scope>
</reference>
<dbReference type="SMART" id="SM00228">
    <property type="entry name" value="PDZ"/>
    <property type="match status" value="1"/>
</dbReference>
<feature type="compositionally biased region" description="Polar residues" evidence="1">
    <location>
        <begin position="202"/>
        <end position="224"/>
    </location>
</feature>
<feature type="compositionally biased region" description="Gly residues" evidence="1">
    <location>
        <begin position="73"/>
        <end position="82"/>
    </location>
</feature>
<feature type="compositionally biased region" description="Polar residues" evidence="1">
    <location>
        <begin position="172"/>
        <end position="182"/>
    </location>
</feature>
<dbReference type="HOGENOM" id="CLU_691603_0_0_1"/>
<feature type="region of interest" description="Disordered" evidence="1">
    <location>
        <begin position="1"/>
        <end position="49"/>
    </location>
</feature>
<dbReference type="GeneID" id="17287892"/>
<organism evidence="3">
    <name type="scientific">Guillardia theta (strain CCMP2712)</name>
    <name type="common">Cryptophyte</name>
    <dbReference type="NCBI Taxonomy" id="905079"/>
    <lineage>
        <taxon>Eukaryota</taxon>
        <taxon>Cryptophyceae</taxon>
        <taxon>Pyrenomonadales</taxon>
        <taxon>Geminigeraceae</taxon>
        <taxon>Guillardia</taxon>
    </lineage>
</organism>
<dbReference type="Proteomes" id="UP000011087">
    <property type="component" value="Unassembled WGS sequence"/>
</dbReference>
<feature type="compositionally biased region" description="Polar residues" evidence="1">
    <location>
        <begin position="129"/>
        <end position="139"/>
    </location>
</feature>
<feature type="compositionally biased region" description="Low complexity" evidence="1">
    <location>
        <begin position="18"/>
        <end position="31"/>
    </location>
</feature>
<name>L1I4G3_GUITC</name>
<feature type="compositionally biased region" description="Basic and acidic residues" evidence="1">
    <location>
        <begin position="96"/>
        <end position="106"/>
    </location>
</feature>
<dbReference type="EnsemblProtists" id="EKX31168">
    <property type="protein sequence ID" value="EKX31168"/>
    <property type="gene ID" value="GUITHDRAFT_149462"/>
</dbReference>
<proteinExistence type="predicted"/>
<dbReference type="Gene3D" id="2.30.42.10">
    <property type="match status" value="1"/>
</dbReference>
<evidence type="ECO:0000256" key="1">
    <source>
        <dbReference type="SAM" id="MobiDB-lite"/>
    </source>
</evidence>
<feature type="compositionally biased region" description="Gly residues" evidence="1">
    <location>
        <begin position="1"/>
        <end position="13"/>
    </location>
</feature>
<feature type="region of interest" description="Disordered" evidence="1">
    <location>
        <begin position="378"/>
        <end position="399"/>
    </location>
</feature>
<dbReference type="AlphaFoldDB" id="L1I4G3"/>
<dbReference type="KEGG" id="gtt:GUITHDRAFT_149462"/>
<dbReference type="InterPro" id="IPR036034">
    <property type="entry name" value="PDZ_sf"/>
</dbReference>
<evidence type="ECO:0000259" key="2">
    <source>
        <dbReference type="PROSITE" id="PS50106"/>
    </source>
</evidence>
<feature type="region of interest" description="Disordered" evidence="1">
    <location>
        <begin position="61"/>
        <end position="187"/>
    </location>
</feature>
<keyword evidence="5" id="KW-1185">Reference proteome</keyword>
<feature type="compositionally biased region" description="Basic and acidic residues" evidence="1">
    <location>
        <begin position="290"/>
        <end position="312"/>
    </location>
</feature>
<feature type="compositionally biased region" description="Low complexity" evidence="1">
    <location>
        <begin position="274"/>
        <end position="288"/>
    </location>
</feature>
<sequence>MAGRAGGGAGGVRGDGESMPSPRARIASSSSLRHEPVGLRSSPTEGSVLRNGMLDTLWRGGATNFVPDNVRKGSGGGGWGGDEGGRRGEGMIPSPRARDAGWDLKKSNPSYVPPLRVQDVERNPMDSLLSPSLRDTSSMPEGKTPLSARGERRVRWGSNDEVSMDQPPRANGESSFSPSTISPRRVGLDVLEDGTIVERYSDPNNISPILSKSPSVSPPEQRSSMLAGFALSLTPSESRRGGPEEPSWLRSNISHGPSRPSEQGARDPRELVGSSSKLNPSSSSSSSSHRLGDARRLFDGGREGGSEGRGKEFSGVGLGIKRVRGREQDGGFALEVREILPLGAAAKVIGDDGSPMSSGDVLLAVDGMEVSGENADMAQNLLSGPTGSKVTLRLQRGGR</sequence>
<evidence type="ECO:0000313" key="4">
    <source>
        <dbReference type="EnsemblProtists" id="EKX31168"/>
    </source>
</evidence>
<dbReference type="EMBL" id="JH993341">
    <property type="protein sequence ID" value="EKX31168.1"/>
    <property type="molecule type" value="Genomic_DNA"/>
</dbReference>
<evidence type="ECO:0000313" key="5">
    <source>
        <dbReference type="Proteomes" id="UP000011087"/>
    </source>
</evidence>
<feature type="region of interest" description="Disordered" evidence="1">
    <location>
        <begin position="199"/>
        <end position="318"/>
    </location>
</feature>
<dbReference type="PaxDb" id="55529-EKX31168"/>
<dbReference type="InterPro" id="IPR001478">
    <property type="entry name" value="PDZ"/>
</dbReference>
<protein>
    <recommendedName>
        <fullName evidence="2">PDZ domain-containing protein</fullName>
    </recommendedName>
</protein>
<reference evidence="5" key="2">
    <citation type="submission" date="2012-11" db="EMBL/GenBank/DDBJ databases">
        <authorList>
            <person name="Kuo A."/>
            <person name="Curtis B.A."/>
            <person name="Tanifuji G."/>
            <person name="Burki F."/>
            <person name="Gruber A."/>
            <person name="Irimia M."/>
            <person name="Maruyama S."/>
            <person name="Arias M.C."/>
            <person name="Ball S.G."/>
            <person name="Gile G.H."/>
            <person name="Hirakawa Y."/>
            <person name="Hopkins J.F."/>
            <person name="Rensing S.A."/>
            <person name="Schmutz J."/>
            <person name="Symeonidi A."/>
            <person name="Elias M."/>
            <person name="Eveleigh R.J."/>
            <person name="Herman E.K."/>
            <person name="Klute M.J."/>
            <person name="Nakayama T."/>
            <person name="Obornik M."/>
            <person name="Reyes-Prieto A."/>
            <person name="Armbrust E.V."/>
            <person name="Aves S.J."/>
            <person name="Beiko R.G."/>
            <person name="Coutinho P."/>
            <person name="Dacks J.B."/>
            <person name="Durnford D.G."/>
            <person name="Fast N.M."/>
            <person name="Green B.R."/>
            <person name="Grisdale C."/>
            <person name="Hempe F."/>
            <person name="Henrissat B."/>
            <person name="Hoppner M.P."/>
            <person name="Ishida K.-I."/>
            <person name="Kim E."/>
            <person name="Koreny L."/>
            <person name="Kroth P.G."/>
            <person name="Liu Y."/>
            <person name="Malik S.-B."/>
            <person name="Maier U.G."/>
            <person name="McRose D."/>
            <person name="Mock T."/>
            <person name="Neilson J.A."/>
            <person name="Onodera N.T."/>
            <person name="Poole A.M."/>
            <person name="Pritham E.J."/>
            <person name="Richards T.A."/>
            <person name="Rocap G."/>
            <person name="Roy S.W."/>
            <person name="Sarai C."/>
            <person name="Schaack S."/>
            <person name="Shirato S."/>
            <person name="Slamovits C.H."/>
            <person name="Spencer D.F."/>
            <person name="Suzuki S."/>
            <person name="Worden A.Z."/>
            <person name="Zauner S."/>
            <person name="Barry K."/>
            <person name="Bell C."/>
            <person name="Bharti A.K."/>
            <person name="Crow J.A."/>
            <person name="Grimwood J."/>
            <person name="Kramer R."/>
            <person name="Lindquist E."/>
            <person name="Lucas S."/>
            <person name="Salamov A."/>
            <person name="McFadden G.I."/>
            <person name="Lane C.E."/>
            <person name="Keeling P.J."/>
            <person name="Gray M.W."/>
            <person name="Grigoriev I.V."/>
            <person name="Archibald J.M."/>
        </authorList>
    </citation>
    <scope>NUCLEOTIDE SEQUENCE</scope>
    <source>
        <strain evidence="5">CCMP2712</strain>
    </source>
</reference>